<reference evidence="1 2" key="1">
    <citation type="journal article" date="2016" name="Nat. Commun.">
        <title>Thousands of microbial genomes shed light on interconnected biogeochemical processes in an aquifer system.</title>
        <authorList>
            <person name="Anantharaman K."/>
            <person name="Brown C.T."/>
            <person name="Hug L.A."/>
            <person name="Sharon I."/>
            <person name="Castelle C.J."/>
            <person name="Probst A.J."/>
            <person name="Thomas B.C."/>
            <person name="Singh A."/>
            <person name="Wilkins M.J."/>
            <person name="Karaoz U."/>
            <person name="Brodie E.L."/>
            <person name="Williams K.H."/>
            <person name="Hubbard S.S."/>
            <person name="Banfield J.F."/>
        </authorList>
    </citation>
    <scope>NUCLEOTIDE SEQUENCE [LARGE SCALE GENOMIC DNA]</scope>
</reference>
<dbReference type="EMBL" id="MEZV01000002">
    <property type="protein sequence ID" value="OGD67951.1"/>
    <property type="molecule type" value="Genomic_DNA"/>
</dbReference>
<dbReference type="Proteomes" id="UP000176451">
    <property type="component" value="Unassembled WGS sequence"/>
</dbReference>
<evidence type="ECO:0000313" key="1">
    <source>
        <dbReference type="EMBL" id="OGD67951.1"/>
    </source>
</evidence>
<dbReference type="STRING" id="1797469.A3F08_02370"/>
<sequence>MSLDRSEEKWKKGEFVELLEDFEILDPITHIHFSTFAPKGTIGKVTAVVRKSELIVVLIYCSNGQEGYIEKRLIAYFAASKRTNSQYRTSLLKKVPAPERGELPIVNLLYSRE</sequence>
<organism evidence="1 2">
    <name type="scientific">Candidatus Berkelbacteria bacterium RIFCSPHIGHO2_12_FULL_36_9</name>
    <dbReference type="NCBI Taxonomy" id="1797469"/>
    <lineage>
        <taxon>Bacteria</taxon>
        <taxon>Candidatus Berkelbacteria</taxon>
    </lineage>
</organism>
<comment type="caution">
    <text evidence="1">The sequence shown here is derived from an EMBL/GenBank/DDBJ whole genome shotgun (WGS) entry which is preliminary data.</text>
</comment>
<protein>
    <submittedName>
        <fullName evidence="1">Uncharacterized protein</fullName>
    </submittedName>
</protein>
<evidence type="ECO:0000313" key="2">
    <source>
        <dbReference type="Proteomes" id="UP000176451"/>
    </source>
</evidence>
<gene>
    <name evidence="1" type="ORF">A3F08_02370</name>
</gene>
<name>A0A1F5EKM9_9BACT</name>
<accession>A0A1F5EKM9</accession>
<proteinExistence type="predicted"/>
<dbReference type="AlphaFoldDB" id="A0A1F5EKM9"/>